<dbReference type="STRING" id="299467.A0A443S978"/>
<organism evidence="2 3">
    <name type="scientific">Leptotrombidium deliense</name>
    <dbReference type="NCBI Taxonomy" id="299467"/>
    <lineage>
        <taxon>Eukaryota</taxon>
        <taxon>Metazoa</taxon>
        <taxon>Ecdysozoa</taxon>
        <taxon>Arthropoda</taxon>
        <taxon>Chelicerata</taxon>
        <taxon>Arachnida</taxon>
        <taxon>Acari</taxon>
        <taxon>Acariformes</taxon>
        <taxon>Trombidiformes</taxon>
        <taxon>Prostigmata</taxon>
        <taxon>Anystina</taxon>
        <taxon>Parasitengona</taxon>
        <taxon>Trombiculoidea</taxon>
        <taxon>Trombiculidae</taxon>
        <taxon>Leptotrombidium</taxon>
    </lineage>
</organism>
<evidence type="ECO:0000259" key="1">
    <source>
        <dbReference type="Pfam" id="PF00294"/>
    </source>
</evidence>
<keyword evidence="2" id="KW-0808">Transferase</keyword>
<dbReference type="VEuPathDB" id="VectorBase:LDEU007948"/>
<comment type="caution">
    <text evidence="2">The sequence shown here is derived from an EMBL/GenBank/DDBJ whole genome shotgun (WGS) entry which is preliminary data.</text>
</comment>
<protein>
    <submittedName>
        <fullName evidence="2">Ketohexokinase-like protein</fullName>
    </submittedName>
</protein>
<reference evidence="2 3" key="1">
    <citation type="journal article" date="2018" name="Gigascience">
        <title>Genomes of trombidid mites reveal novel predicted allergens and laterally-transferred genes associated with secondary metabolism.</title>
        <authorList>
            <person name="Dong X."/>
            <person name="Chaisiri K."/>
            <person name="Xia D."/>
            <person name="Armstrong S.D."/>
            <person name="Fang Y."/>
            <person name="Donnelly M.J."/>
            <person name="Kadowaki T."/>
            <person name="McGarry J.W."/>
            <person name="Darby A.C."/>
            <person name="Makepeace B.L."/>
        </authorList>
    </citation>
    <scope>NUCLEOTIDE SEQUENCE [LARGE SCALE GENOMIC DNA]</scope>
    <source>
        <strain evidence="2">UoL-UT</strain>
    </source>
</reference>
<gene>
    <name evidence="2" type="ORF">B4U80_05812</name>
</gene>
<dbReference type="PANTHER" id="PTHR42774:SF3">
    <property type="entry name" value="KETOHEXOKINASE"/>
    <property type="match status" value="1"/>
</dbReference>
<dbReference type="Gene3D" id="3.40.1190.20">
    <property type="match status" value="1"/>
</dbReference>
<dbReference type="PANTHER" id="PTHR42774">
    <property type="entry name" value="PHOSPHOTRANSFERASE SYSTEM TRANSPORT PROTEIN"/>
    <property type="match status" value="1"/>
</dbReference>
<accession>A0A443S978</accession>
<dbReference type="GO" id="GO:0006796">
    <property type="term" value="P:phosphate-containing compound metabolic process"/>
    <property type="evidence" value="ECO:0007669"/>
    <property type="project" value="UniProtKB-ARBA"/>
</dbReference>
<sequence>METTDSTEMKRILFVGLCCLDIVNVCDEYPKEDSDQRWVRGGNAANNCTVFSKLRQWFMNENKYECPVFVEYFGTFGNDYSAEFLLNDFSKYKINVNKVDTKTETPCSSIIINKQNGSRTILHSNKIC</sequence>
<keyword evidence="3" id="KW-1185">Reference proteome</keyword>
<keyword evidence="2" id="KW-0418">Kinase</keyword>
<evidence type="ECO:0000313" key="2">
    <source>
        <dbReference type="EMBL" id="RWS24093.1"/>
    </source>
</evidence>
<name>A0A443S978_9ACAR</name>
<feature type="domain" description="Carbohydrate kinase PfkB" evidence="1">
    <location>
        <begin position="9"/>
        <end position="122"/>
    </location>
</feature>
<dbReference type="GO" id="GO:0016301">
    <property type="term" value="F:kinase activity"/>
    <property type="evidence" value="ECO:0007669"/>
    <property type="project" value="UniProtKB-KW"/>
</dbReference>
<dbReference type="OrthoDB" id="204058at2759"/>
<dbReference type="SUPFAM" id="SSF53613">
    <property type="entry name" value="Ribokinase-like"/>
    <property type="match status" value="1"/>
</dbReference>
<dbReference type="InterPro" id="IPR011611">
    <property type="entry name" value="PfkB_dom"/>
</dbReference>
<dbReference type="InterPro" id="IPR052562">
    <property type="entry name" value="Ketohexokinase-related"/>
</dbReference>
<evidence type="ECO:0000313" key="3">
    <source>
        <dbReference type="Proteomes" id="UP000288716"/>
    </source>
</evidence>
<dbReference type="Proteomes" id="UP000288716">
    <property type="component" value="Unassembled WGS sequence"/>
</dbReference>
<dbReference type="InterPro" id="IPR029056">
    <property type="entry name" value="Ribokinase-like"/>
</dbReference>
<dbReference type="EMBL" id="NCKV01005393">
    <property type="protein sequence ID" value="RWS24093.1"/>
    <property type="molecule type" value="Genomic_DNA"/>
</dbReference>
<dbReference type="Pfam" id="PF00294">
    <property type="entry name" value="PfkB"/>
    <property type="match status" value="1"/>
</dbReference>
<proteinExistence type="predicted"/>
<dbReference type="AlphaFoldDB" id="A0A443S978"/>